<dbReference type="GO" id="GO:0016020">
    <property type="term" value="C:membrane"/>
    <property type="evidence" value="ECO:0007669"/>
    <property type="project" value="UniProtKB-SubCell"/>
</dbReference>
<comment type="subcellular location">
    <subcellularLocation>
        <location evidence="5">Membrane</location>
        <topology evidence="5">Single-pass membrane protein</topology>
    </subcellularLocation>
</comment>
<accession>A0AAU9UKG6</accession>
<dbReference type="CDD" id="cd03784">
    <property type="entry name" value="GT1_Gtf-like"/>
    <property type="match status" value="1"/>
</dbReference>
<feature type="signal peptide" evidence="5">
    <location>
        <begin position="1"/>
        <end position="22"/>
    </location>
</feature>
<dbReference type="FunFam" id="3.40.50.2000:FF:000021">
    <property type="entry name" value="UDP-glucuronosyltransferase"/>
    <property type="match status" value="1"/>
</dbReference>
<keyword evidence="5" id="KW-0812">Transmembrane</keyword>
<evidence type="ECO:0000256" key="3">
    <source>
        <dbReference type="ARBA" id="ARBA00022679"/>
    </source>
</evidence>
<dbReference type="PROSITE" id="PS00375">
    <property type="entry name" value="UDPGT"/>
    <property type="match status" value="1"/>
</dbReference>
<dbReference type="PANTHER" id="PTHR48043:SF159">
    <property type="entry name" value="EG:EG0003.4 PROTEIN-RELATED"/>
    <property type="match status" value="1"/>
</dbReference>
<dbReference type="EC" id="2.4.1.17" evidence="5"/>
<feature type="chain" id="PRO_5043088811" description="UDP-glucuronosyltransferase" evidence="5">
    <location>
        <begin position="23"/>
        <end position="521"/>
    </location>
</feature>
<protein>
    <recommendedName>
        <fullName evidence="5">UDP-glucuronosyltransferase</fullName>
        <ecNumber evidence="5">2.4.1.17</ecNumber>
    </recommendedName>
</protein>
<dbReference type="Gene3D" id="3.40.50.2000">
    <property type="entry name" value="Glycogen Phosphorylase B"/>
    <property type="match status" value="2"/>
</dbReference>
<dbReference type="AlphaFoldDB" id="A0AAU9UKG6"/>
<dbReference type="InterPro" id="IPR002213">
    <property type="entry name" value="UDP_glucos_trans"/>
</dbReference>
<dbReference type="GO" id="GO:0015020">
    <property type="term" value="F:glucuronosyltransferase activity"/>
    <property type="evidence" value="ECO:0007669"/>
    <property type="project" value="UniProtKB-EC"/>
</dbReference>
<keyword evidence="2 4" id="KW-0328">Glycosyltransferase</keyword>
<comment type="caution">
    <text evidence="6">The sequence shown here is derived from an EMBL/GenBank/DDBJ whole genome shotgun (WGS) entry which is preliminary data.</text>
</comment>
<proteinExistence type="inferred from homology"/>
<keyword evidence="7" id="KW-1185">Reference proteome</keyword>
<dbReference type="EMBL" id="CAKOGL010000019">
    <property type="protein sequence ID" value="CAH2098406.1"/>
    <property type="molecule type" value="Genomic_DNA"/>
</dbReference>
<keyword evidence="5" id="KW-0472">Membrane</keyword>
<reference evidence="6" key="1">
    <citation type="submission" date="2022-03" db="EMBL/GenBank/DDBJ databases">
        <authorList>
            <person name="Tunstrom K."/>
        </authorList>
    </citation>
    <scope>NUCLEOTIDE SEQUENCE</scope>
</reference>
<comment type="catalytic activity">
    <reaction evidence="5">
        <text>glucuronate acceptor + UDP-alpha-D-glucuronate = acceptor beta-D-glucuronoside + UDP + H(+)</text>
        <dbReference type="Rhea" id="RHEA:21032"/>
        <dbReference type="ChEBI" id="CHEBI:15378"/>
        <dbReference type="ChEBI" id="CHEBI:58052"/>
        <dbReference type="ChEBI" id="CHEBI:58223"/>
        <dbReference type="ChEBI" id="CHEBI:132367"/>
        <dbReference type="ChEBI" id="CHEBI:132368"/>
        <dbReference type="EC" id="2.4.1.17"/>
    </reaction>
</comment>
<dbReference type="InterPro" id="IPR050271">
    <property type="entry name" value="UDP-glycosyltransferase"/>
</dbReference>
<dbReference type="SUPFAM" id="SSF53756">
    <property type="entry name" value="UDP-Glycosyltransferase/glycogen phosphorylase"/>
    <property type="match status" value="1"/>
</dbReference>
<evidence type="ECO:0000256" key="1">
    <source>
        <dbReference type="ARBA" id="ARBA00009995"/>
    </source>
</evidence>
<keyword evidence="5" id="KW-0732">Signal</keyword>
<dbReference type="Proteomes" id="UP001153954">
    <property type="component" value="Unassembled WGS sequence"/>
</dbReference>
<name>A0AAU9UKG6_EUPED</name>
<evidence type="ECO:0000256" key="5">
    <source>
        <dbReference type="RuleBase" id="RU362059"/>
    </source>
</evidence>
<dbReference type="Pfam" id="PF00201">
    <property type="entry name" value="UDPGT"/>
    <property type="match status" value="1"/>
</dbReference>
<evidence type="ECO:0000313" key="7">
    <source>
        <dbReference type="Proteomes" id="UP001153954"/>
    </source>
</evidence>
<dbReference type="PANTHER" id="PTHR48043">
    <property type="entry name" value="EG:EG0003.4 PROTEIN-RELATED"/>
    <property type="match status" value="1"/>
</dbReference>
<comment type="similarity">
    <text evidence="1 4">Belongs to the UDP-glycosyltransferase family.</text>
</comment>
<dbReference type="InterPro" id="IPR035595">
    <property type="entry name" value="UDP_glycos_trans_CS"/>
</dbReference>
<keyword evidence="5" id="KW-1133">Transmembrane helix</keyword>
<keyword evidence="3 4" id="KW-0808">Transferase</keyword>
<sequence>MAVSWVSLVFLLFVLSVTGIQGARILAYFPTPSISHQVTFRPITQELARRGHEVYVVTTDPVFPKGQAPANLTEIDVHEGSYKIWQQILAHHSGNKDDIMLQVRNIFESFAIVLDYQMDTPQVKSFLKNKHKKYFDLLILEACNRSLMGLAHMFDAPVILVSSFGAVPLQYSILGAPMHPLLYPTPGRQRLYNLTLWEKGVELFKHVALDYLIVLTEDFDYQIMKKHFGNDVPTYEELRSAIRMMFLNEHPIWADNHPVPPSIQYIGGIHQAEVKELPTELKNFLDSSKNGVIYVSFGTNVLPSLLPPERIQVMTKVLSELPYDVLWKWDKDTLPGQSKNIKISKWFPQNDLLRHPNVKLFITQGGLQSTDEAIDATVPLLGIPMLGDQWYNVEKYVHHGIGKQLDITTLTENEFKETVTTVIEDKSFKNNIVRLRNLMRSYPIKPLDNAVWWIEHVLKYDGLHLQSPASDLSWFEYYEIKLVLVTIAIVTSILVILGYIIKLIFKFIYSLLKPNIKIKVQ</sequence>
<evidence type="ECO:0000256" key="2">
    <source>
        <dbReference type="ARBA" id="ARBA00022676"/>
    </source>
</evidence>
<evidence type="ECO:0000256" key="4">
    <source>
        <dbReference type="RuleBase" id="RU003718"/>
    </source>
</evidence>
<organism evidence="6 7">
    <name type="scientific">Euphydryas editha</name>
    <name type="common">Edith's checkerspot</name>
    <dbReference type="NCBI Taxonomy" id="104508"/>
    <lineage>
        <taxon>Eukaryota</taxon>
        <taxon>Metazoa</taxon>
        <taxon>Ecdysozoa</taxon>
        <taxon>Arthropoda</taxon>
        <taxon>Hexapoda</taxon>
        <taxon>Insecta</taxon>
        <taxon>Pterygota</taxon>
        <taxon>Neoptera</taxon>
        <taxon>Endopterygota</taxon>
        <taxon>Lepidoptera</taxon>
        <taxon>Glossata</taxon>
        <taxon>Ditrysia</taxon>
        <taxon>Papilionoidea</taxon>
        <taxon>Nymphalidae</taxon>
        <taxon>Nymphalinae</taxon>
        <taxon>Euphydryas</taxon>
    </lineage>
</organism>
<evidence type="ECO:0000313" key="6">
    <source>
        <dbReference type="EMBL" id="CAH2098406.1"/>
    </source>
</evidence>
<gene>
    <name evidence="6" type="ORF">EEDITHA_LOCUS13520</name>
</gene>
<feature type="transmembrane region" description="Helical" evidence="5">
    <location>
        <begin position="482"/>
        <end position="505"/>
    </location>
</feature>